<sequence length="1241" mass="138384">MALAVPVVTSATAPAVPVATNWSSRFRRSGRSGRSGSFWVSFALSLGCRHRPAPRRAEGRAAVPEGRPVELASDFDAEDPELRVEAAHSVGAFSLTSTRWPPQKLLTNTEELSPVKAETSVGRYTGSAPTFAKWPIYETKISEIGILEDAEELKSYTIVDFEKGLLTRAFVLASRWQKANLGRSAGFERQGIGILSGFKFTNPILMRQLQGLNVLQGYLAEKFPGEIQLQQEDLEVFLRHVEASDFIAEEFRAVAPAERLTHVTGLVSSAGSALAVWCWDAADGDGKAEVQLCLGHDCLDEGPLVEERLLRLVAGRAAALGASSLRCGRAYAAEDDYDMEDWEDYDDAYWHYGEDFNTDEVYDHECDDTGDYEAEFGYYQNDPDGLAAEPVESFDVEAYDEAFAAYLDARKRFSDLKLSRGFLPVVALSDPSAGNLSPGTSSPTRSSGGGSPKGKSFKGGGKGKSKKGKSNIYKYDKPPMKAAQPNQKAAAMLQCLRCGQPGHFAANCPIKSKGSKRPATESMARHGHDENAMVTFVDKNGTERRLSEDAGDDRPVLDLTGERSGLDSQPSALDFAGPHAAPEVERSPTLSHLILALCPTHLDVIHELFNLIHYNLNIHNNLDIKNLLQYHGNLIHYNLHQHLHNHINLLDTIYNLILRWRGSMNLLDQKIDFDFNANDLINKKLRFLGLFDVIEININDPTIEIYLEMLMVQLKAMCRPSTSLGLKENIYLTDGTVKAGCVIRHHRRPRRALFKLKDYMDTPVDPELLDGLRTTVLWKADGSFEIISDKEFDNKVIDKEWTGCTIFQITGKARREMGMFANLPAKKLGREAKTKMARQQKKVDKGGVNERHLCAADRAKFQEAKRKELESFFHNQVSSDGSAVSANGLMDLQSHGRVGFYWDPSYVAAKKKTAAESQQNMDAHAAPPPKRLRKIDEDVMEEEAEPGETYENVDENMPNETYETEDENMPTETYENVDENLPTEAYAYMVYTNDMLDYVDVAFSKSKDMMENSEAILNGMRTYTTDILSQTGILPNLLSLLAYIVSLKMFLGLLLLAAMAYLVQKYVNHKMEKSYQAGFQAARDEAYHEVQQSRGLAIVMGGMEDTYVRVREQYREFARRRRILEDADVQRDAAIPVCRRALLEAVEHADICPMGDLIWEMDGTWHSQPQCADLPAYRAGAPRYGTPGSPVTVLRPCTTCSSGTPTPHIPDRHGTTLLRELEAWIIDQGTNAWPLTGPYAD</sequence>
<dbReference type="EMBL" id="CAMXCT010005824">
    <property type="protein sequence ID" value="CAI4013337.1"/>
    <property type="molecule type" value="Genomic_DNA"/>
</dbReference>
<gene>
    <name evidence="5" type="ORF">C1SCF055_LOCUS38321</name>
</gene>
<dbReference type="EMBL" id="CAMXCT020005824">
    <property type="protein sequence ID" value="CAL1166712.1"/>
    <property type="molecule type" value="Genomic_DNA"/>
</dbReference>
<dbReference type="GO" id="GO:0003676">
    <property type="term" value="F:nucleic acid binding"/>
    <property type="evidence" value="ECO:0007669"/>
    <property type="project" value="InterPro"/>
</dbReference>
<dbReference type="Pfam" id="PF00098">
    <property type="entry name" value="zf-CCHC"/>
    <property type="match status" value="1"/>
</dbReference>
<keyword evidence="3" id="KW-0472">Membrane</keyword>
<feature type="transmembrane region" description="Helical" evidence="3">
    <location>
        <begin position="1040"/>
        <end position="1063"/>
    </location>
</feature>
<name>A0A9P1DPW1_9DINO</name>
<evidence type="ECO:0000259" key="4">
    <source>
        <dbReference type="PROSITE" id="PS50158"/>
    </source>
</evidence>
<feature type="region of interest" description="Disordered" evidence="2">
    <location>
        <begin position="542"/>
        <end position="580"/>
    </location>
</feature>
<feature type="compositionally biased region" description="Basic and acidic residues" evidence="2">
    <location>
        <begin position="542"/>
        <end position="565"/>
    </location>
</feature>
<evidence type="ECO:0000313" key="8">
    <source>
        <dbReference type="Proteomes" id="UP001152797"/>
    </source>
</evidence>
<feature type="domain" description="CCHC-type" evidence="4">
    <location>
        <begin position="495"/>
        <end position="509"/>
    </location>
</feature>
<dbReference type="InterPro" id="IPR001878">
    <property type="entry name" value="Znf_CCHC"/>
</dbReference>
<feature type="compositionally biased region" description="Low complexity" evidence="2">
    <location>
        <begin position="437"/>
        <end position="446"/>
    </location>
</feature>
<feature type="region of interest" description="Disordered" evidence="2">
    <location>
        <begin position="429"/>
        <end position="485"/>
    </location>
</feature>
<evidence type="ECO:0000313" key="5">
    <source>
        <dbReference type="EMBL" id="CAI4013337.1"/>
    </source>
</evidence>
<keyword evidence="3" id="KW-0812">Transmembrane</keyword>
<feature type="compositionally biased region" description="Gly residues" evidence="2">
    <location>
        <begin position="447"/>
        <end position="460"/>
    </location>
</feature>
<keyword evidence="1" id="KW-0863">Zinc-finger</keyword>
<dbReference type="SUPFAM" id="SSF57756">
    <property type="entry name" value="Retrovirus zinc finger-like domains"/>
    <property type="match status" value="1"/>
</dbReference>
<reference evidence="6" key="2">
    <citation type="submission" date="2024-04" db="EMBL/GenBank/DDBJ databases">
        <authorList>
            <person name="Chen Y."/>
            <person name="Shah S."/>
            <person name="Dougan E. K."/>
            <person name="Thang M."/>
            <person name="Chan C."/>
        </authorList>
    </citation>
    <scope>NUCLEOTIDE SEQUENCE [LARGE SCALE GENOMIC DNA]</scope>
</reference>
<dbReference type="AlphaFoldDB" id="A0A9P1DPW1"/>
<keyword evidence="1" id="KW-0862">Zinc</keyword>
<evidence type="ECO:0000313" key="7">
    <source>
        <dbReference type="EMBL" id="CAL4800649.1"/>
    </source>
</evidence>
<evidence type="ECO:0000256" key="3">
    <source>
        <dbReference type="SAM" id="Phobius"/>
    </source>
</evidence>
<comment type="caution">
    <text evidence="5">The sequence shown here is derived from an EMBL/GenBank/DDBJ whole genome shotgun (WGS) entry which is preliminary data.</text>
</comment>
<dbReference type="Gene3D" id="4.10.60.10">
    <property type="entry name" value="Zinc finger, CCHC-type"/>
    <property type="match status" value="1"/>
</dbReference>
<proteinExistence type="predicted"/>
<dbReference type="InterPro" id="IPR036875">
    <property type="entry name" value="Znf_CCHC_sf"/>
</dbReference>
<organism evidence="5">
    <name type="scientific">Cladocopium goreaui</name>
    <dbReference type="NCBI Taxonomy" id="2562237"/>
    <lineage>
        <taxon>Eukaryota</taxon>
        <taxon>Sar</taxon>
        <taxon>Alveolata</taxon>
        <taxon>Dinophyceae</taxon>
        <taxon>Suessiales</taxon>
        <taxon>Symbiodiniaceae</taxon>
        <taxon>Cladocopium</taxon>
    </lineage>
</organism>
<dbReference type="SMART" id="SM00343">
    <property type="entry name" value="ZnF_C2HC"/>
    <property type="match status" value="1"/>
</dbReference>
<dbReference type="PROSITE" id="PS50158">
    <property type="entry name" value="ZF_CCHC"/>
    <property type="match status" value="1"/>
</dbReference>
<evidence type="ECO:0000313" key="6">
    <source>
        <dbReference type="EMBL" id="CAL1166712.1"/>
    </source>
</evidence>
<dbReference type="GO" id="GO:0008270">
    <property type="term" value="F:zinc ion binding"/>
    <property type="evidence" value="ECO:0007669"/>
    <property type="project" value="UniProtKB-KW"/>
</dbReference>
<evidence type="ECO:0000256" key="2">
    <source>
        <dbReference type="SAM" id="MobiDB-lite"/>
    </source>
</evidence>
<keyword evidence="8" id="KW-1185">Reference proteome</keyword>
<dbReference type="OrthoDB" id="421206at2759"/>
<evidence type="ECO:0000256" key="1">
    <source>
        <dbReference type="PROSITE-ProRule" id="PRU00047"/>
    </source>
</evidence>
<dbReference type="Proteomes" id="UP001152797">
    <property type="component" value="Unassembled WGS sequence"/>
</dbReference>
<protein>
    <submittedName>
        <fullName evidence="7">Importin subunit alpha-1b</fullName>
    </submittedName>
</protein>
<dbReference type="EMBL" id="CAMXCT030005824">
    <property type="protein sequence ID" value="CAL4800649.1"/>
    <property type="molecule type" value="Genomic_DNA"/>
</dbReference>
<feature type="non-terminal residue" evidence="5">
    <location>
        <position position="1"/>
    </location>
</feature>
<reference evidence="5" key="1">
    <citation type="submission" date="2022-10" db="EMBL/GenBank/DDBJ databases">
        <authorList>
            <person name="Chen Y."/>
            <person name="Dougan E. K."/>
            <person name="Chan C."/>
            <person name="Rhodes N."/>
            <person name="Thang M."/>
        </authorList>
    </citation>
    <scope>NUCLEOTIDE SEQUENCE</scope>
</reference>
<keyword evidence="3" id="KW-1133">Transmembrane helix</keyword>
<accession>A0A9P1DPW1</accession>
<keyword evidence="1" id="KW-0479">Metal-binding</keyword>